<evidence type="ECO:0000313" key="3">
    <source>
        <dbReference type="Proteomes" id="UP000034196"/>
    </source>
</evidence>
<evidence type="ECO:0000256" key="1">
    <source>
        <dbReference type="SAM" id="MobiDB-lite"/>
    </source>
</evidence>
<dbReference type="SUPFAM" id="SSF102198">
    <property type="entry name" value="Putative cyclase"/>
    <property type="match status" value="1"/>
</dbReference>
<reference evidence="2" key="1">
    <citation type="submission" date="2016-10" db="EMBL/GenBank/DDBJ databases">
        <title>Genome sequence of Streptomyces mangrovisoli MUSC 149.</title>
        <authorList>
            <person name="Lee L.-H."/>
            <person name="Ser H.-L."/>
        </authorList>
    </citation>
    <scope>NUCLEOTIDE SEQUENCE [LARGE SCALE GENOMIC DNA]</scope>
    <source>
        <strain evidence="2">MUSC 149</strain>
    </source>
</reference>
<dbReference type="PANTHER" id="PTHR34861:SF10">
    <property type="entry name" value="CYCLASE"/>
    <property type="match status" value="1"/>
</dbReference>
<dbReference type="GO" id="GO:0019441">
    <property type="term" value="P:L-tryptophan catabolic process to kynurenine"/>
    <property type="evidence" value="ECO:0007669"/>
    <property type="project" value="InterPro"/>
</dbReference>
<dbReference type="AlphaFoldDB" id="A0A1J4NSM9"/>
<sequence>MTTASQDANTSPSHESWDRTKPREAIAAAADAHSNWGRWGEEDVHGTVNFITEDKRQQAAGLIRTGRTYSLSIEFGPDGPQNGVGRTNPIWAARALHVEDSGDVPFPPHGGGGVDDIVIMPLQAATQWDSLGHIFDRGRAWNGREARNVASYQGDAVTGIHTMAEPVVSRGVLLDVGRMFGTDGELPDGFAITSHHLQETIEAQGASSAVGRGDILLVRTGRLTRARREGWGTFAGGDAPGLSFETVGWLHGSEIAAIATDTWGVEVRPNEFDVPSFQPLHQVAIPHLGLLLGEIWNLDDLADACAEDGRYDFFLAAPPIPFYGAAGAPVNPVAVR</sequence>
<dbReference type="OrthoDB" id="7067800at2"/>
<dbReference type="Gene3D" id="3.50.30.50">
    <property type="entry name" value="Putative cyclase"/>
    <property type="match status" value="1"/>
</dbReference>
<feature type="compositionally biased region" description="Polar residues" evidence="1">
    <location>
        <begin position="1"/>
        <end position="14"/>
    </location>
</feature>
<gene>
    <name evidence="2" type="ORF">WN71_023370</name>
</gene>
<comment type="caution">
    <text evidence="2">The sequence shown here is derived from an EMBL/GenBank/DDBJ whole genome shotgun (WGS) entry which is preliminary data.</text>
</comment>
<dbReference type="InterPro" id="IPR037175">
    <property type="entry name" value="KFase_sf"/>
</dbReference>
<feature type="region of interest" description="Disordered" evidence="1">
    <location>
        <begin position="1"/>
        <end position="21"/>
    </location>
</feature>
<dbReference type="Proteomes" id="UP000034196">
    <property type="component" value="Unassembled WGS sequence"/>
</dbReference>
<dbReference type="InterPro" id="IPR007325">
    <property type="entry name" value="KFase/CYL"/>
</dbReference>
<dbReference type="Pfam" id="PF04199">
    <property type="entry name" value="Cyclase"/>
    <property type="match status" value="1"/>
</dbReference>
<dbReference type="PANTHER" id="PTHR34861">
    <property type="match status" value="1"/>
</dbReference>
<organism evidence="2 3">
    <name type="scientific">Streptomyces mangrovisoli</name>
    <dbReference type="NCBI Taxonomy" id="1428628"/>
    <lineage>
        <taxon>Bacteria</taxon>
        <taxon>Bacillati</taxon>
        <taxon>Actinomycetota</taxon>
        <taxon>Actinomycetes</taxon>
        <taxon>Kitasatosporales</taxon>
        <taxon>Streptomycetaceae</taxon>
        <taxon>Streptomyces</taxon>
    </lineage>
</organism>
<name>A0A1J4NSM9_9ACTN</name>
<evidence type="ECO:0000313" key="2">
    <source>
        <dbReference type="EMBL" id="OIJ65489.1"/>
    </source>
</evidence>
<proteinExistence type="predicted"/>
<dbReference type="STRING" id="1428628.WN71_023370"/>
<accession>A0A1J4NSM9</accession>
<keyword evidence="3" id="KW-1185">Reference proteome</keyword>
<dbReference type="GO" id="GO:0004061">
    <property type="term" value="F:arylformamidase activity"/>
    <property type="evidence" value="ECO:0007669"/>
    <property type="project" value="InterPro"/>
</dbReference>
<protein>
    <submittedName>
        <fullName evidence="2">Cyclase</fullName>
    </submittedName>
</protein>
<dbReference type="EMBL" id="LAVA02000057">
    <property type="protein sequence ID" value="OIJ65489.1"/>
    <property type="molecule type" value="Genomic_DNA"/>
</dbReference>
<dbReference type="RefSeq" id="WP_046584803.1">
    <property type="nucleotide sequence ID" value="NZ_LAVA02000057.1"/>
</dbReference>